<dbReference type="SMART" id="SM00903">
    <property type="entry name" value="Flavin_Reduct"/>
    <property type="match status" value="1"/>
</dbReference>
<evidence type="ECO:0000313" key="5">
    <source>
        <dbReference type="EMBL" id="HHP67829.1"/>
    </source>
</evidence>
<evidence type="ECO:0000256" key="2">
    <source>
        <dbReference type="ARBA" id="ARBA00022630"/>
    </source>
</evidence>
<dbReference type="AlphaFoldDB" id="A0A7J3XZE0"/>
<name>A0A7J3XZE0_9CREN</name>
<dbReference type="SUPFAM" id="SSF50475">
    <property type="entry name" value="FMN-binding split barrel"/>
    <property type="match status" value="1"/>
</dbReference>
<dbReference type="PANTHER" id="PTHR43567:SF1">
    <property type="entry name" value="FLAVOREDOXIN"/>
    <property type="match status" value="1"/>
</dbReference>
<keyword evidence="2" id="KW-0285">Flavoprotein</keyword>
<proteinExistence type="inferred from homology"/>
<dbReference type="Pfam" id="PF01613">
    <property type="entry name" value="Flavin_Reduct"/>
    <property type="match status" value="1"/>
</dbReference>
<dbReference type="InterPro" id="IPR012349">
    <property type="entry name" value="Split_barrel_FMN-bd"/>
</dbReference>
<comment type="similarity">
    <text evidence="3">Belongs to the flavoredoxin family.</text>
</comment>
<dbReference type="PANTHER" id="PTHR43567">
    <property type="entry name" value="FLAVOREDOXIN-RELATED-RELATED"/>
    <property type="match status" value="1"/>
</dbReference>
<dbReference type="GO" id="GO:0010181">
    <property type="term" value="F:FMN binding"/>
    <property type="evidence" value="ECO:0007669"/>
    <property type="project" value="InterPro"/>
</dbReference>
<dbReference type="EMBL" id="DRYK01000047">
    <property type="protein sequence ID" value="HHP67829.1"/>
    <property type="molecule type" value="Genomic_DNA"/>
</dbReference>
<organism evidence="5">
    <name type="scientific">Thermogladius calderae</name>
    <dbReference type="NCBI Taxonomy" id="1200300"/>
    <lineage>
        <taxon>Archaea</taxon>
        <taxon>Thermoproteota</taxon>
        <taxon>Thermoprotei</taxon>
        <taxon>Desulfurococcales</taxon>
        <taxon>Desulfurococcaceae</taxon>
        <taxon>Thermogladius</taxon>
    </lineage>
</organism>
<comment type="cofactor">
    <cofactor evidence="1">
        <name>FMN</name>
        <dbReference type="ChEBI" id="CHEBI:58210"/>
    </cofactor>
</comment>
<evidence type="ECO:0000256" key="1">
    <source>
        <dbReference type="ARBA" id="ARBA00001917"/>
    </source>
</evidence>
<evidence type="ECO:0000259" key="4">
    <source>
        <dbReference type="SMART" id="SM00903"/>
    </source>
</evidence>
<reference evidence="5" key="1">
    <citation type="journal article" date="2020" name="mSystems">
        <title>Genome- and Community-Level Interaction Insights into Carbon Utilization and Element Cycling Functions of Hydrothermarchaeota in Hydrothermal Sediment.</title>
        <authorList>
            <person name="Zhou Z."/>
            <person name="Liu Y."/>
            <person name="Xu W."/>
            <person name="Pan J."/>
            <person name="Luo Z.H."/>
            <person name="Li M."/>
        </authorList>
    </citation>
    <scope>NUCLEOTIDE SEQUENCE [LARGE SCALE GENOMIC DNA]</scope>
    <source>
        <strain evidence="5">SpSt-110</strain>
    </source>
</reference>
<dbReference type="InterPro" id="IPR002563">
    <property type="entry name" value="Flavin_Rdtase-like_dom"/>
</dbReference>
<accession>A0A7J3XZE0</accession>
<sequence length="188" mass="21145">MGYSQSYISIDPGEYHVLHPRPAYLIVSVDKNGSLNAMAASWVMPVNDEPFIIALALDKETKTYQNLVETGEFTVNVMGEEHATLVYRAGSLSGKNIDKWRLLKLEPEPSKQIRTPGVKGSYGFLECRVERFIDVESVALVLARVLAIHVRGDLYERYGWNLEKARILMHVRGRVFTVPGKIVVVPKS</sequence>
<feature type="domain" description="Flavin reductase like" evidence="4">
    <location>
        <begin position="17"/>
        <end position="160"/>
    </location>
</feature>
<dbReference type="Gene3D" id="2.30.110.10">
    <property type="entry name" value="Electron Transport, Fmn-binding Protein, Chain A"/>
    <property type="match status" value="1"/>
</dbReference>
<protein>
    <submittedName>
        <fullName evidence="5">Flavin reductase family protein</fullName>
    </submittedName>
</protein>
<comment type="caution">
    <text evidence="5">The sequence shown here is derived from an EMBL/GenBank/DDBJ whole genome shotgun (WGS) entry which is preliminary data.</text>
</comment>
<dbReference type="InterPro" id="IPR052174">
    <property type="entry name" value="Flavoredoxin"/>
</dbReference>
<gene>
    <name evidence="5" type="ORF">ENM60_03445</name>
</gene>
<evidence type="ECO:0000256" key="3">
    <source>
        <dbReference type="ARBA" id="ARBA00038054"/>
    </source>
</evidence>